<evidence type="ECO:0000313" key="2">
    <source>
        <dbReference type="Proteomes" id="UP001219934"/>
    </source>
</evidence>
<reference evidence="1" key="1">
    <citation type="submission" date="2022-11" db="EMBL/GenBank/DDBJ databases">
        <title>Chromosome-level genome of Pogonophryne albipinna.</title>
        <authorList>
            <person name="Jo E."/>
        </authorList>
    </citation>
    <scope>NUCLEOTIDE SEQUENCE</scope>
    <source>
        <strain evidence="1">SGF0006</strain>
        <tissue evidence="1">Muscle</tissue>
    </source>
</reference>
<feature type="non-terminal residue" evidence="1">
    <location>
        <position position="59"/>
    </location>
</feature>
<evidence type="ECO:0000313" key="1">
    <source>
        <dbReference type="EMBL" id="KAJ4936852.1"/>
    </source>
</evidence>
<dbReference type="EMBL" id="JAPTMU010000010">
    <property type="protein sequence ID" value="KAJ4936852.1"/>
    <property type="molecule type" value="Genomic_DNA"/>
</dbReference>
<protein>
    <submittedName>
        <fullName evidence="1">Uncharacterized protein</fullName>
    </submittedName>
</protein>
<comment type="caution">
    <text evidence="1">The sequence shown here is derived from an EMBL/GenBank/DDBJ whole genome shotgun (WGS) entry which is preliminary data.</text>
</comment>
<name>A0AAD6FJY9_9TELE</name>
<gene>
    <name evidence="1" type="ORF">JOQ06_001438</name>
</gene>
<keyword evidence="2" id="KW-1185">Reference proteome</keyword>
<accession>A0AAD6FJY9</accession>
<dbReference type="AlphaFoldDB" id="A0AAD6FJY9"/>
<proteinExistence type="predicted"/>
<dbReference type="Proteomes" id="UP001219934">
    <property type="component" value="Unassembled WGS sequence"/>
</dbReference>
<organism evidence="1 2">
    <name type="scientific">Pogonophryne albipinna</name>
    <dbReference type="NCBI Taxonomy" id="1090488"/>
    <lineage>
        <taxon>Eukaryota</taxon>
        <taxon>Metazoa</taxon>
        <taxon>Chordata</taxon>
        <taxon>Craniata</taxon>
        <taxon>Vertebrata</taxon>
        <taxon>Euteleostomi</taxon>
        <taxon>Actinopterygii</taxon>
        <taxon>Neopterygii</taxon>
        <taxon>Teleostei</taxon>
        <taxon>Neoteleostei</taxon>
        <taxon>Acanthomorphata</taxon>
        <taxon>Eupercaria</taxon>
        <taxon>Perciformes</taxon>
        <taxon>Notothenioidei</taxon>
        <taxon>Pogonophryne</taxon>
    </lineage>
</organism>
<sequence>MSDAITLFCIASREKSLLTFSGGPRLESPLSPRAIDMLALPRLTRGFVCCGRHSRLSPD</sequence>